<dbReference type="OrthoDB" id="241541at2"/>
<name>A0A5C6DQM8_9BACT</name>
<dbReference type="PANTHER" id="PTHR30093:SF2">
    <property type="entry name" value="TYPE II SECRETION SYSTEM PROTEIN H"/>
    <property type="match status" value="1"/>
</dbReference>
<organism evidence="3 4">
    <name type="scientific">Novipirellula artificiosorum</name>
    <dbReference type="NCBI Taxonomy" id="2528016"/>
    <lineage>
        <taxon>Bacteria</taxon>
        <taxon>Pseudomonadati</taxon>
        <taxon>Planctomycetota</taxon>
        <taxon>Planctomycetia</taxon>
        <taxon>Pirellulales</taxon>
        <taxon>Pirellulaceae</taxon>
        <taxon>Novipirellula</taxon>
    </lineage>
</organism>
<dbReference type="Proteomes" id="UP000319143">
    <property type="component" value="Unassembled WGS sequence"/>
</dbReference>
<dbReference type="Gene3D" id="3.30.700.10">
    <property type="entry name" value="Glycoprotein, Type 4 Pilin"/>
    <property type="match status" value="1"/>
</dbReference>
<dbReference type="EMBL" id="SJPV01000005">
    <property type="protein sequence ID" value="TWU37089.1"/>
    <property type="molecule type" value="Genomic_DNA"/>
</dbReference>
<feature type="domain" description="DUF1559" evidence="2">
    <location>
        <begin position="45"/>
        <end position="358"/>
    </location>
</feature>
<evidence type="ECO:0000313" key="4">
    <source>
        <dbReference type="Proteomes" id="UP000319143"/>
    </source>
</evidence>
<keyword evidence="1" id="KW-0472">Membrane</keyword>
<dbReference type="InterPro" id="IPR027558">
    <property type="entry name" value="Pre_pil_HX9DG_C"/>
</dbReference>
<evidence type="ECO:0000259" key="2">
    <source>
        <dbReference type="Pfam" id="PF07596"/>
    </source>
</evidence>
<dbReference type="InterPro" id="IPR045584">
    <property type="entry name" value="Pilin-like"/>
</dbReference>
<proteinExistence type="predicted"/>
<keyword evidence="1" id="KW-0812">Transmembrane</keyword>
<dbReference type="PANTHER" id="PTHR30093">
    <property type="entry name" value="GENERAL SECRETION PATHWAY PROTEIN G"/>
    <property type="match status" value="1"/>
</dbReference>
<dbReference type="AlphaFoldDB" id="A0A5C6DQM8"/>
<dbReference type="Pfam" id="PF07596">
    <property type="entry name" value="SBP_bac_10"/>
    <property type="match status" value="1"/>
</dbReference>
<keyword evidence="1" id="KW-1133">Transmembrane helix</keyword>
<dbReference type="InterPro" id="IPR012902">
    <property type="entry name" value="N_methyl_site"/>
</dbReference>
<feature type="transmembrane region" description="Helical" evidence="1">
    <location>
        <begin position="21"/>
        <end position="44"/>
    </location>
</feature>
<dbReference type="SUPFAM" id="SSF54523">
    <property type="entry name" value="Pili subunits"/>
    <property type="match status" value="1"/>
</dbReference>
<evidence type="ECO:0000313" key="3">
    <source>
        <dbReference type="EMBL" id="TWU37089.1"/>
    </source>
</evidence>
<dbReference type="RefSeq" id="WP_146527321.1">
    <property type="nucleotide sequence ID" value="NZ_SJPV01000005.1"/>
</dbReference>
<reference evidence="3 4" key="1">
    <citation type="submission" date="2019-02" db="EMBL/GenBank/DDBJ databases">
        <title>Deep-cultivation of Planctomycetes and their phenomic and genomic characterization uncovers novel biology.</title>
        <authorList>
            <person name="Wiegand S."/>
            <person name="Jogler M."/>
            <person name="Boedeker C."/>
            <person name="Pinto D."/>
            <person name="Vollmers J."/>
            <person name="Rivas-Marin E."/>
            <person name="Kohn T."/>
            <person name="Peeters S.H."/>
            <person name="Heuer A."/>
            <person name="Rast P."/>
            <person name="Oberbeckmann S."/>
            <person name="Bunk B."/>
            <person name="Jeske O."/>
            <person name="Meyerdierks A."/>
            <person name="Storesund J.E."/>
            <person name="Kallscheuer N."/>
            <person name="Luecker S."/>
            <person name="Lage O.M."/>
            <person name="Pohl T."/>
            <person name="Merkel B.J."/>
            <person name="Hornburger P."/>
            <person name="Mueller R.-W."/>
            <person name="Bruemmer F."/>
            <person name="Labrenz M."/>
            <person name="Spormann A.M."/>
            <person name="Op Den Camp H."/>
            <person name="Overmann J."/>
            <person name="Amann R."/>
            <person name="Jetten M.S.M."/>
            <person name="Mascher T."/>
            <person name="Medema M.H."/>
            <person name="Devos D.P."/>
            <person name="Kaster A.-K."/>
            <person name="Ovreas L."/>
            <person name="Rohde M."/>
            <person name="Galperin M.Y."/>
            <person name="Jogler C."/>
        </authorList>
    </citation>
    <scope>NUCLEOTIDE SEQUENCE [LARGE SCALE GENOMIC DNA]</scope>
    <source>
        <strain evidence="3 4">Poly41</strain>
    </source>
</reference>
<dbReference type="Pfam" id="PF07963">
    <property type="entry name" value="N_methyl"/>
    <property type="match status" value="1"/>
</dbReference>
<accession>A0A5C6DQM8</accession>
<dbReference type="NCBIfam" id="TIGR02532">
    <property type="entry name" value="IV_pilin_GFxxxE"/>
    <property type="match status" value="1"/>
</dbReference>
<sequence length="401" mass="43491">MVRCFSNDRVSSRSTERRFGFTLVELLVVIAIIGVLVGLLLPAVQAAREAARRMSCSNNFKQIGLGLHNYHSAFGQNVVQSGGSYGAGAYVDGNRHMLCYLVGLTPFIEQQALWEQIANPRAVNHNGTAKTPPFPPMGPVPWARAYTPWLTQVGTYRCPSDPNDSPGNFEAFMNYAACIGDGISSNNHSCVGEQGQELGWCTARRGSFDRGFFTTRVTTRFRDVLDGLSNTIACAEFVTDNNTLEAKATVVNNGNNADFFITPSICQEKYMDPNRPQYLLPGTNANNWNSSQRKGMRWSDGRPCMSSVTTINPPNGFSCAWSGDGSDVMNSAGSRHPGGCHVLMGDGAIKFITDSIETGNLSQNSPNWPVGNLTTPSGAQSPYGLWGALGTKAMKETKMLE</sequence>
<protein>
    <recommendedName>
        <fullName evidence="2">DUF1559 domain-containing protein</fullName>
    </recommendedName>
</protein>
<dbReference type="NCBIfam" id="TIGR04294">
    <property type="entry name" value="pre_pil_HX9DG"/>
    <property type="match status" value="1"/>
</dbReference>
<comment type="caution">
    <text evidence="3">The sequence shown here is derived from an EMBL/GenBank/DDBJ whole genome shotgun (WGS) entry which is preliminary data.</text>
</comment>
<evidence type="ECO:0000256" key="1">
    <source>
        <dbReference type="SAM" id="Phobius"/>
    </source>
</evidence>
<keyword evidence="4" id="KW-1185">Reference proteome</keyword>
<dbReference type="InterPro" id="IPR011453">
    <property type="entry name" value="DUF1559"/>
</dbReference>
<gene>
    <name evidence="3" type="ORF">Poly41_32160</name>
</gene>